<accession>A0A8S9TYZ8</accession>
<name>A0A8S9TYZ8_PHYIN</name>
<feature type="chain" id="PRO_5035868710" evidence="1">
    <location>
        <begin position="20"/>
        <end position="130"/>
    </location>
</feature>
<gene>
    <name evidence="2" type="ORF">GN958_ATG18917</name>
</gene>
<keyword evidence="1" id="KW-0732">Signal</keyword>
<proteinExistence type="predicted"/>
<dbReference type="AlphaFoldDB" id="A0A8S9TYZ8"/>
<reference evidence="2" key="1">
    <citation type="submission" date="2020-03" db="EMBL/GenBank/DDBJ databases">
        <title>Hybrid Assembly of Korean Phytophthora infestans isolates.</title>
        <authorList>
            <person name="Prokchorchik M."/>
            <person name="Lee Y."/>
            <person name="Seo J."/>
            <person name="Cho J.-H."/>
            <person name="Park Y.-E."/>
            <person name="Jang D.-C."/>
            <person name="Im J.-S."/>
            <person name="Choi J.-G."/>
            <person name="Park H.-J."/>
            <person name="Lee G.-B."/>
            <person name="Lee Y.-G."/>
            <person name="Hong S.-Y."/>
            <person name="Cho K."/>
            <person name="Sohn K.H."/>
        </authorList>
    </citation>
    <scope>NUCLEOTIDE SEQUENCE</scope>
    <source>
        <strain evidence="2">KR_2_A2</strain>
    </source>
</reference>
<dbReference type="Proteomes" id="UP000704712">
    <property type="component" value="Unassembled WGS sequence"/>
</dbReference>
<evidence type="ECO:0000256" key="1">
    <source>
        <dbReference type="SAM" id="SignalP"/>
    </source>
</evidence>
<sequence>MPKLHLISCTLRFLYVKWAVDIAVKVFVVESNSIVTELHLITCMFEYDLHSNRFGSLDMSSWIQTLCLLTVGVGIKTLNIEGKGLLSRTSMDTKNLNEYDCTSFRAVSLYSPSSRPRSTQATPHNVCFVV</sequence>
<feature type="signal peptide" evidence="1">
    <location>
        <begin position="1"/>
        <end position="19"/>
    </location>
</feature>
<organism evidence="2 3">
    <name type="scientific">Phytophthora infestans</name>
    <name type="common">Potato late blight agent</name>
    <name type="synonym">Botrytis infestans</name>
    <dbReference type="NCBI Taxonomy" id="4787"/>
    <lineage>
        <taxon>Eukaryota</taxon>
        <taxon>Sar</taxon>
        <taxon>Stramenopiles</taxon>
        <taxon>Oomycota</taxon>
        <taxon>Peronosporomycetes</taxon>
        <taxon>Peronosporales</taxon>
        <taxon>Peronosporaceae</taxon>
        <taxon>Phytophthora</taxon>
    </lineage>
</organism>
<evidence type="ECO:0000313" key="3">
    <source>
        <dbReference type="Proteomes" id="UP000704712"/>
    </source>
</evidence>
<comment type="caution">
    <text evidence="2">The sequence shown here is derived from an EMBL/GenBank/DDBJ whole genome shotgun (WGS) entry which is preliminary data.</text>
</comment>
<dbReference type="EMBL" id="JAACNO010002657">
    <property type="protein sequence ID" value="KAF4131884.1"/>
    <property type="molecule type" value="Genomic_DNA"/>
</dbReference>
<evidence type="ECO:0000313" key="2">
    <source>
        <dbReference type="EMBL" id="KAF4131884.1"/>
    </source>
</evidence>
<protein>
    <submittedName>
        <fullName evidence="2">Uncharacterized protein</fullName>
    </submittedName>
</protein>